<sequence>MCTVVSSFVRKQKSFSMFQIFFLCRYF</sequence>
<dbReference type="AlphaFoldDB" id="A0A0A8YNB3"/>
<reference evidence="1" key="2">
    <citation type="journal article" date="2015" name="Data Brief">
        <title>Shoot transcriptome of the giant reed, Arundo donax.</title>
        <authorList>
            <person name="Barrero R.A."/>
            <person name="Guerrero F.D."/>
            <person name="Moolhuijzen P."/>
            <person name="Goolsby J.A."/>
            <person name="Tidwell J."/>
            <person name="Bellgard S.E."/>
            <person name="Bellgard M.I."/>
        </authorList>
    </citation>
    <scope>NUCLEOTIDE SEQUENCE</scope>
    <source>
        <tissue evidence="1">Shoot tissue taken approximately 20 cm above the soil surface</tissue>
    </source>
</reference>
<reference evidence="1" key="1">
    <citation type="submission" date="2014-09" db="EMBL/GenBank/DDBJ databases">
        <authorList>
            <person name="Magalhaes I.L.F."/>
            <person name="Oliveira U."/>
            <person name="Santos F.R."/>
            <person name="Vidigal T.H.D.A."/>
            <person name="Brescovit A.D."/>
            <person name="Santos A.J."/>
        </authorList>
    </citation>
    <scope>NUCLEOTIDE SEQUENCE</scope>
    <source>
        <tissue evidence="1">Shoot tissue taken approximately 20 cm above the soil surface</tissue>
    </source>
</reference>
<dbReference type="EMBL" id="GBRH01270722">
    <property type="protein sequence ID" value="JAD27173.1"/>
    <property type="molecule type" value="Transcribed_RNA"/>
</dbReference>
<name>A0A0A8YNB3_ARUDO</name>
<proteinExistence type="predicted"/>
<organism evidence="1">
    <name type="scientific">Arundo donax</name>
    <name type="common">Giant reed</name>
    <name type="synonym">Donax arundinaceus</name>
    <dbReference type="NCBI Taxonomy" id="35708"/>
    <lineage>
        <taxon>Eukaryota</taxon>
        <taxon>Viridiplantae</taxon>
        <taxon>Streptophyta</taxon>
        <taxon>Embryophyta</taxon>
        <taxon>Tracheophyta</taxon>
        <taxon>Spermatophyta</taxon>
        <taxon>Magnoliopsida</taxon>
        <taxon>Liliopsida</taxon>
        <taxon>Poales</taxon>
        <taxon>Poaceae</taxon>
        <taxon>PACMAD clade</taxon>
        <taxon>Arundinoideae</taxon>
        <taxon>Arundineae</taxon>
        <taxon>Arundo</taxon>
    </lineage>
</organism>
<protein>
    <submittedName>
        <fullName evidence="1">Uncharacterized protein</fullName>
    </submittedName>
</protein>
<evidence type="ECO:0000313" key="1">
    <source>
        <dbReference type="EMBL" id="JAD27173.1"/>
    </source>
</evidence>
<accession>A0A0A8YNB3</accession>